<proteinExistence type="predicted"/>
<accession>A0A1H6BKH0</accession>
<organism evidence="1 2">
    <name type="scientific">Sphingobacterium lactis</name>
    <dbReference type="NCBI Taxonomy" id="797291"/>
    <lineage>
        <taxon>Bacteria</taxon>
        <taxon>Pseudomonadati</taxon>
        <taxon>Bacteroidota</taxon>
        <taxon>Sphingobacteriia</taxon>
        <taxon>Sphingobacteriales</taxon>
        <taxon>Sphingobacteriaceae</taxon>
        <taxon>Sphingobacterium</taxon>
    </lineage>
</organism>
<gene>
    <name evidence="1" type="ORF">SAMN05421877_110147</name>
</gene>
<name>A0A1H6BKH0_9SPHI</name>
<reference evidence="2" key="1">
    <citation type="submission" date="2016-10" db="EMBL/GenBank/DDBJ databases">
        <authorList>
            <person name="Varghese N."/>
            <person name="Submissions S."/>
        </authorList>
    </citation>
    <scope>NUCLEOTIDE SEQUENCE [LARGE SCALE GENOMIC DNA]</scope>
    <source>
        <strain evidence="2">DSM 22361</strain>
    </source>
</reference>
<keyword evidence="2" id="KW-1185">Reference proteome</keyword>
<sequence>MLNPYSILMILNHQTETQFLKQNYMICYKKLNAKSHQVNYKLKVRYCK</sequence>
<evidence type="ECO:0000313" key="2">
    <source>
        <dbReference type="Proteomes" id="UP000236731"/>
    </source>
</evidence>
<evidence type="ECO:0000313" key="1">
    <source>
        <dbReference type="EMBL" id="SEG60867.1"/>
    </source>
</evidence>
<dbReference type="EMBL" id="FNUT01000010">
    <property type="protein sequence ID" value="SEG60867.1"/>
    <property type="molecule type" value="Genomic_DNA"/>
</dbReference>
<dbReference type="AlphaFoldDB" id="A0A1H6BKH0"/>
<dbReference type="Proteomes" id="UP000236731">
    <property type="component" value="Unassembled WGS sequence"/>
</dbReference>
<protein>
    <submittedName>
        <fullName evidence="1">Uncharacterized protein</fullName>
    </submittedName>
</protein>